<dbReference type="Gene3D" id="3.30.200.20">
    <property type="entry name" value="Phosphorylase Kinase, domain 1"/>
    <property type="match status" value="1"/>
</dbReference>
<evidence type="ECO:0008006" key="4">
    <source>
        <dbReference type="Google" id="ProtNLM"/>
    </source>
</evidence>
<evidence type="ECO:0000313" key="2">
    <source>
        <dbReference type="EMBL" id="CAI5447503.1"/>
    </source>
</evidence>
<dbReference type="AlphaFoldDB" id="A0A9P1N2H4"/>
<dbReference type="OrthoDB" id="5772781at2759"/>
<feature type="compositionally biased region" description="Basic and acidic residues" evidence="1">
    <location>
        <begin position="117"/>
        <end position="136"/>
    </location>
</feature>
<dbReference type="Pfam" id="PF03881">
    <property type="entry name" value="Fructosamin_kin"/>
    <property type="match status" value="1"/>
</dbReference>
<dbReference type="InterPro" id="IPR016477">
    <property type="entry name" value="Fructo-/Ketosamine-3-kinase"/>
</dbReference>
<sequence>MEEVLKNEMELEYCKKVGSCAGTNQSIIFETDRGKMFVKICETRELAEGELESLKFIRQTGSIRCPAPFCTIKFDAKNYGLVTEFLEMENSGRVRNETKLAEKLARSFQRGKKEKRRWNEKSSIKRENRENILSDP</sequence>
<dbReference type="PANTHER" id="PTHR12149:SF8">
    <property type="entry name" value="PROTEIN-RIBULOSAMINE 3-KINASE"/>
    <property type="match status" value="1"/>
</dbReference>
<accession>A0A9P1N2H4</accession>
<evidence type="ECO:0000313" key="3">
    <source>
        <dbReference type="Proteomes" id="UP001152747"/>
    </source>
</evidence>
<keyword evidence="3" id="KW-1185">Reference proteome</keyword>
<name>A0A9P1N2H4_9PELO</name>
<organism evidence="2 3">
    <name type="scientific">Caenorhabditis angaria</name>
    <dbReference type="NCBI Taxonomy" id="860376"/>
    <lineage>
        <taxon>Eukaryota</taxon>
        <taxon>Metazoa</taxon>
        <taxon>Ecdysozoa</taxon>
        <taxon>Nematoda</taxon>
        <taxon>Chromadorea</taxon>
        <taxon>Rhabditida</taxon>
        <taxon>Rhabditina</taxon>
        <taxon>Rhabditomorpha</taxon>
        <taxon>Rhabditoidea</taxon>
        <taxon>Rhabditidae</taxon>
        <taxon>Peloderinae</taxon>
        <taxon>Caenorhabditis</taxon>
    </lineage>
</organism>
<reference evidence="2" key="1">
    <citation type="submission" date="2022-11" db="EMBL/GenBank/DDBJ databases">
        <authorList>
            <person name="Kikuchi T."/>
        </authorList>
    </citation>
    <scope>NUCLEOTIDE SEQUENCE</scope>
    <source>
        <strain evidence="2">PS1010</strain>
    </source>
</reference>
<dbReference type="Proteomes" id="UP001152747">
    <property type="component" value="Unassembled WGS sequence"/>
</dbReference>
<evidence type="ECO:0000256" key="1">
    <source>
        <dbReference type="SAM" id="MobiDB-lite"/>
    </source>
</evidence>
<dbReference type="EMBL" id="CANHGI010000004">
    <property type="protein sequence ID" value="CAI5447503.1"/>
    <property type="molecule type" value="Genomic_DNA"/>
</dbReference>
<feature type="region of interest" description="Disordered" evidence="1">
    <location>
        <begin position="107"/>
        <end position="136"/>
    </location>
</feature>
<proteinExistence type="predicted"/>
<comment type="caution">
    <text evidence="2">The sequence shown here is derived from an EMBL/GenBank/DDBJ whole genome shotgun (WGS) entry which is preliminary data.</text>
</comment>
<dbReference type="PANTHER" id="PTHR12149">
    <property type="entry name" value="FRUCTOSAMINE 3 KINASE-RELATED PROTEIN"/>
    <property type="match status" value="1"/>
</dbReference>
<protein>
    <recommendedName>
        <fullName evidence="4">Protein kinase domain-containing protein</fullName>
    </recommendedName>
</protein>
<gene>
    <name evidence="2" type="ORF">CAMP_LOCUS10140</name>
</gene>